<gene>
    <name evidence="1" type="ORF">T11_9901</name>
</gene>
<dbReference type="OrthoDB" id="10556174at2759"/>
<comment type="caution">
    <text evidence="1">The sequence shown here is derived from an EMBL/GenBank/DDBJ whole genome shotgun (WGS) entry which is preliminary data.</text>
</comment>
<dbReference type="Proteomes" id="UP000055024">
    <property type="component" value="Unassembled WGS sequence"/>
</dbReference>
<proteinExistence type="predicted"/>
<name>A0A0V1HDK0_9BILA</name>
<dbReference type="AlphaFoldDB" id="A0A0V1HDK0"/>
<evidence type="ECO:0000313" key="2">
    <source>
        <dbReference type="Proteomes" id="UP000055024"/>
    </source>
</evidence>
<reference evidence="1 2" key="1">
    <citation type="submission" date="2015-01" db="EMBL/GenBank/DDBJ databases">
        <title>Evolution of Trichinella species and genotypes.</title>
        <authorList>
            <person name="Korhonen P.K."/>
            <person name="Edoardo P."/>
            <person name="Giuseppe L.R."/>
            <person name="Gasser R.B."/>
        </authorList>
    </citation>
    <scope>NUCLEOTIDE SEQUENCE [LARGE SCALE GENOMIC DNA]</scope>
    <source>
        <strain evidence="1">ISS1029</strain>
    </source>
</reference>
<keyword evidence="2" id="KW-1185">Reference proteome</keyword>
<dbReference type="EMBL" id="JYDP01000089">
    <property type="protein sequence ID" value="KRZ08304.1"/>
    <property type="molecule type" value="Genomic_DNA"/>
</dbReference>
<accession>A0A0V1HDK0</accession>
<sequence>MSILQSGLKLSFKAGFTTSGQVYSILHPFAYVEFLNSSYRKISRHSSKHRFTIMRYVGDAKLDAWC</sequence>
<protein>
    <submittedName>
        <fullName evidence="1">Uncharacterized protein</fullName>
    </submittedName>
</protein>
<organism evidence="1 2">
    <name type="scientific">Trichinella zimbabwensis</name>
    <dbReference type="NCBI Taxonomy" id="268475"/>
    <lineage>
        <taxon>Eukaryota</taxon>
        <taxon>Metazoa</taxon>
        <taxon>Ecdysozoa</taxon>
        <taxon>Nematoda</taxon>
        <taxon>Enoplea</taxon>
        <taxon>Dorylaimia</taxon>
        <taxon>Trichinellida</taxon>
        <taxon>Trichinellidae</taxon>
        <taxon>Trichinella</taxon>
    </lineage>
</organism>
<evidence type="ECO:0000313" key="1">
    <source>
        <dbReference type="EMBL" id="KRZ08304.1"/>
    </source>
</evidence>